<comment type="caution">
    <text evidence="2">The sequence shown here is derived from an EMBL/GenBank/DDBJ whole genome shotgun (WGS) entry which is preliminary data.</text>
</comment>
<dbReference type="RefSeq" id="WP_189412233.1">
    <property type="nucleotide sequence ID" value="NZ_BMYJ01000008.1"/>
</dbReference>
<reference evidence="2" key="1">
    <citation type="journal article" date="2014" name="Int. J. Syst. Evol. Microbiol.">
        <title>Complete genome sequence of Corynebacterium casei LMG S-19264T (=DSM 44701T), isolated from a smear-ripened cheese.</title>
        <authorList>
            <consortium name="US DOE Joint Genome Institute (JGI-PGF)"/>
            <person name="Walter F."/>
            <person name="Albersmeier A."/>
            <person name="Kalinowski J."/>
            <person name="Ruckert C."/>
        </authorList>
    </citation>
    <scope>NUCLEOTIDE SEQUENCE</scope>
    <source>
        <strain evidence="2">KCTC 23310</strain>
    </source>
</reference>
<dbReference type="PANTHER" id="PTHR42834">
    <property type="entry name" value="ENDONUCLEASE/EXONUCLEASE/PHOSPHATASE FAMILY PROTEIN (AFU_ORTHOLOGUE AFUA_3G09210)"/>
    <property type="match status" value="1"/>
</dbReference>
<sequence>MKLRNLSIASFNLYNLNEPGLPLYTDPDGWPQDAYDRKIDWSQRVLSRLKPQVVGFQELWHRASLERVVARAGLTDQYDLLIPPDANGTHIVCAAMVQKGLLEGTPEWITRFPQKFILQSQGDDPQTPAIAVAINSFSRPVLHFTIRPREDHGPVHVFVCHFKSKGPTKVFREPWFNADRTGYQPHQTNLGAALSTIRRTAEASALRFLLTGIMKGTDAPVIVLGDINDSQHSNTANILTEQPRYLVGDSVGGGDVALYTAQTLQEYRNTRDVYYTHIHQDIMESLDHILVSQEFYDNSKKRLWMFDGMVVMNDHLNWDDHAESGTNDHGIIAARFRYRPIKVEAAGIVES</sequence>
<protein>
    <submittedName>
        <fullName evidence="2">Nuclease</fullName>
    </submittedName>
</protein>
<reference evidence="2" key="2">
    <citation type="submission" date="2020-09" db="EMBL/GenBank/DDBJ databases">
        <authorList>
            <person name="Sun Q."/>
            <person name="Kim S."/>
        </authorList>
    </citation>
    <scope>NUCLEOTIDE SEQUENCE</scope>
    <source>
        <strain evidence="2">KCTC 23310</strain>
    </source>
</reference>
<dbReference type="InterPro" id="IPR036691">
    <property type="entry name" value="Endo/exonu/phosph_ase_sf"/>
</dbReference>
<dbReference type="InterPro" id="IPR005135">
    <property type="entry name" value="Endo/exonuclease/phosphatase"/>
</dbReference>
<dbReference type="AlphaFoldDB" id="A0A918WL59"/>
<evidence type="ECO:0000259" key="1">
    <source>
        <dbReference type="Pfam" id="PF03372"/>
    </source>
</evidence>
<dbReference type="SUPFAM" id="SSF56219">
    <property type="entry name" value="DNase I-like"/>
    <property type="match status" value="1"/>
</dbReference>
<name>A0A918WL59_9RHOB</name>
<dbReference type="GO" id="GO:0003824">
    <property type="term" value="F:catalytic activity"/>
    <property type="evidence" value="ECO:0007669"/>
    <property type="project" value="InterPro"/>
</dbReference>
<evidence type="ECO:0000313" key="3">
    <source>
        <dbReference type="Proteomes" id="UP000638981"/>
    </source>
</evidence>
<feature type="domain" description="Endonuclease/exonuclease/phosphatase" evidence="1">
    <location>
        <begin position="44"/>
        <end position="306"/>
    </location>
</feature>
<proteinExistence type="predicted"/>
<dbReference type="Proteomes" id="UP000638981">
    <property type="component" value="Unassembled WGS sequence"/>
</dbReference>
<gene>
    <name evidence="2" type="ORF">GCM10007315_27180</name>
</gene>
<dbReference type="PANTHER" id="PTHR42834:SF1">
    <property type="entry name" value="ENDONUCLEASE_EXONUCLEASE_PHOSPHATASE FAMILY PROTEIN (AFU_ORTHOLOGUE AFUA_3G09210)"/>
    <property type="match status" value="1"/>
</dbReference>
<dbReference type="Gene3D" id="3.60.10.10">
    <property type="entry name" value="Endonuclease/exonuclease/phosphatase"/>
    <property type="match status" value="1"/>
</dbReference>
<dbReference type="EMBL" id="BMYJ01000008">
    <property type="protein sequence ID" value="GHC61659.1"/>
    <property type="molecule type" value="Genomic_DNA"/>
</dbReference>
<evidence type="ECO:0000313" key="2">
    <source>
        <dbReference type="EMBL" id="GHC61659.1"/>
    </source>
</evidence>
<dbReference type="Pfam" id="PF03372">
    <property type="entry name" value="Exo_endo_phos"/>
    <property type="match status" value="1"/>
</dbReference>
<accession>A0A918WL59</accession>
<organism evidence="2 3">
    <name type="scientific">Neogemmobacter tilapiae</name>
    <dbReference type="NCBI Taxonomy" id="875041"/>
    <lineage>
        <taxon>Bacteria</taxon>
        <taxon>Pseudomonadati</taxon>
        <taxon>Pseudomonadota</taxon>
        <taxon>Alphaproteobacteria</taxon>
        <taxon>Rhodobacterales</taxon>
        <taxon>Paracoccaceae</taxon>
        <taxon>Neogemmobacter</taxon>
    </lineage>
</organism>
<keyword evidence="3" id="KW-1185">Reference proteome</keyword>